<comment type="caution">
    <text evidence="2">The sequence shown here is derived from an EMBL/GenBank/DDBJ whole genome shotgun (WGS) entry which is preliminary data.</text>
</comment>
<feature type="region of interest" description="Disordered" evidence="1">
    <location>
        <begin position="48"/>
        <end position="73"/>
    </location>
</feature>
<gene>
    <name evidence="2" type="ORF">DFH08DRAFT_871701</name>
</gene>
<accession>A0AAD7EPN0</accession>
<protein>
    <submittedName>
        <fullName evidence="2">Uncharacterized protein</fullName>
    </submittedName>
</protein>
<name>A0AAD7EPN0_9AGAR</name>
<reference evidence="2" key="1">
    <citation type="submission" date="2023-03" db="EMBL/GenBank/DDBJ databases">
        <title>Massive genome expansion in bonnet fungi (Mycena s.s.) driven by repeated elements and novel gene families across ecological guilds.</title>
        <authorList>
            <consortium name="Lawrence Berkeley National Laboratory"/>
            <person name="Harder C.B."/>
            <person name="Miyauchi S."/>
            <person name="Viragh M."/>
            <person name="Kuo A."/>
            <person name="Thoen E."/>
            <person name="Andreopoulos B."/>
            <person name="Lu D."/>
            <person name="Skrede I."/>
            <person name="Drula E."/>
            <person name="Henrissat B."/>
            <person name="Morin E."/>
            <person name="Kohler A."/>
            <person name="Barry K."/>
            <person name="LaButti K."/>
            <person name="Morin E."/>
            <person name="Salamov A."/>
            <person name="Lipzen A."/>
            <person name="Mereny Z."/>
            <person name="Hegedus B."/>
            <person name="Baldrian P."/>
            <person name="Stursova M."/>
            <person name="Weitz H."/>
            <person name="Taylor A."/>
            <person name="Grigoriev I.V."/>
            <person name="Nagy L.G."/>
            <person name="Martin F."/>
            <person name="Kauserud H."/>
        </authorList>
    </citation>
    <scope>NUCLEOTIDE SEQUENCE</scope>
    <source>
        <strain evidence="2">CBHHK002</strain>
    </source>
</reference>
<evidence type="ECO:0000313" key="3">
    <source>
        <dbReference type="Proteomes" id="UP001218218"/>
    </source>
</evidence>
<evidence type="ECO:0000256" key="1">
    <source>
        <dbReference type="SAM" id="MobiDB-lite"/>
    </source>
</evidence>
<organism evidence="2 3">
    <name type="scientific">Mycena albidolilacea</name>
    <dbReference type="NCBI Taxonomy" id="1033008"/>
    <lineage>
        <taxon>Eukaryota</taxon>
        <taxon>Fungi</taxon>
        <taxon>Dikarya</taxon>
        <taxon>Basidiomycota</taxon>
        <taxon>Agaricomycotina</taxon>
        <taxon>Agaricomycetes</taxon>
        <taxon>Agaricomycetidae</taxon>
        <taxon>Agaricales</taxon>
        <taxon>Marasmiineae</taxon>
        <taxon>Mycenaceae</taxon>
        <taxon>Mycena</taxon>
    </lineage>
</organism>
<dbReference type="SUPFAM" id="SSF56801">
    <property type="entry name" value="Acetyl-CoA synthetase-like"/>
    <property type="match status" value="1"/>
</dbReference>
<evidence type="ECO:0000313" key="2">
    <source>
        <dbReference type="EMBL" id="KAJ7344078.1"/>
    </source>
</evidence>
<keyword evidence="3" id="KW-1185">Reference proteome</keyword>
<sequence length="494" mass="54661">MHLQNLDQSPYTTSFNFHKMDYYPIEHVLAVATIHPFYQPTIQFPPDSDQIHEAISSSSSGLSSPTARSLTSVPLTHKKDLYQTIQRLGSDRDPRNNYRRSSYISVTGGGSGGVPMMFATDGRENRNQRSTAGRLIQACGVIEANDWVLTVHSSGALYRSLDLVTEMLENAGASVLCAGHLMSHANLVKLCVAHRVNVVCGDSSQILQFALHVAGLPPATRDALCINKVIYTSEPLVRAQRRYLTSVLGPVSICSLFASAESGPWAVMNLTLTGDVADDAADFIFDSRAMCVEVLPLSAVNEDQPQSAIAREIHALPDGEKGAIILTSLQRLRNPLVRYVTGDVGSLHPLPAAAIASIPDEIAPRLRILRLQGRDQRFSFKWQGEYFEFHFLEDFFQQREDLGVLQWQILLRDNEYSHAQECEVRLLRGRRVAEASPPAFSDSELVQLLKKVFCVSPLDQSLFGVTFVVNDTGFERSATGNKVLRFVNRSTVSQ</sequence>
<proteinExistence type="predicted"/>
<dbReference type="PANTHER" id="PTHR43845">
    <property type="entry name" value="BLR5969 PROTEIN"/>
    <property type="match status" value="1"/>
</dbReference>
<dbReference type="AlphaFoldDB" id="A0AAD7EPN0"/>
<dbReference type="Proteomes" id="UP001218218">
    <property type="component" value="Unassembled WGS sequence"/>
</dbReference>
<dbReference type="EMBL" id="JARIHO010000022">
    <property type="protein sequence ID" value="KAJ7344078.1"/>
    <property type="molecule type" value="Genomic_DNA"/>
</dbReference>
<dbReference type="InterPro" id="IPR042099">
    <property type="entry name" value="ANL_N_sf"/>
</dbReference>
<dbReference type="PANTHER" id="PTHR43845:SF1">
    <property type="entry name" value="BLR5969 PROTEIN"/>
    <property type="match status" value="1"/>
</dbReference>
<dbReference type="Gene3D" id="3.40.50.12780">
    <property type="entry name" value="N-terminal domain of ligase-like"/>
    <property type="match status" value="1"/>
</dbReference>